<dbReference type="HOGENOM" id="CLU_205489_0_0_1"/>
<gene>
    <name evidence="10" type="ORF">OSTLU_10632</name>
</gene>
<keyword evidence="5" id="KW-1133">Transmembrane helix</keyword>
<keyword evidence="6" id="KW-0472">Membrane</keyword>
<reference evidence="10 11" key="1">
    <citation type="journal article" date="2007" name="Proc. Natl. Acad. Sci. U.S.A.">
        <title>The tiny eukaryote Ostreococcus provides genomic insights into the paradox of plankton speciation.</title>
        <authorList>
            <person name="Palenik B."/>
            <person name="Grimwood J."/>
            <person name="Aerts A."/>
            <person name="Rouze P."/>
            <person name="Salamov A."/>
            <person name="Putnam N."/>
            <person name="Dupont C."/>
            <person name="Jorgensen R."/>
            <person name="Derelle E."/>
            <person name="Rombauts S."/>
            <person name="Zhou K."/>
            <person name="Otillar R."/>
            <person name="Merchant S.S."/>
            <person name="Podell S."/>
            <person name="Gaasterland T."/>
            <person name="Napoli C."/>
            <person name="Gendler K."/>
            <person name="Manuell A."/>
            <person name="Tai V."/>
            <person name="Vallon O."/>
            <person name="Piganeau G."/>
            <person name="Jancek S."/>
            <person name="Heijde M."/>
            <person name="Jabbari K."/>
            <person name="Bowler C."/>
            <person name="Lohr M."/>
            <person name="Robbens S."/>
            <person name="Werner G."/>
            <person name="Dubchak I."/>
            <person name="Pazour G.J."/>
            <person name="Ren Q."/>
            <person name="Paulsen I."/>
            <person name="Delwiche C."/>
            <person name="Schmutz J."/>
            <person name="Rokhsar D."/>
            <person name="Van de Peer Y."/>
            <person name="Moreau H."/>
            <person name="Grigoriev I.V."/>
        </authorList>
    </citation>
    <scope>NUCLEOTIDE SEQUENCE [LARGE SCALE GENOMIC DNA]</scope>
    <source>
        <strain evidence="10 11">CCE9901</strain>
    </source>
</reference>
<keyword evidence="11" id="KW-1185">Reference proteome</keyword>
<dbReference type="PANTHER" id="PTHR22883">
    <property type="entry name" value="ZINC FINGER DHHC DOMAIN CONTAINING PROTEIN"/>
    <property type="match status" value="1"/>
</dbReference>
<dbReference type="Pfam" id="PF01529">
    <property type="entry name" value="DHHC"/>
    <property type="match status" value="1"/>
</dbReference>
<dbReference type="GO" id="GO:0005794">
    <property type="term" value="C:Golgi apparatus"/>
    <property type="evidence" value="ECO:0007669"/>
    <property type="project" value="TreeGrafter"/>
</dbReference>
<dbReference type="AlphaFoldDB" id="A4S8K9"/>
<evidence type="ECO:0000256" key="6">
    <source>
        <dbReference type="ARBA" id="ARBA00023136"/>
    </source>
</evidence>
<evidence type="ECO:0000256" key="5">
    <source>
        <dbReference type="ARBA" id="ARBA00022989"/>
    </source>
</evidence>
<dbReference type="InterPro" id="IPR039859">
    <property type="entry name" value="PFA4/ZDH16/20/ERF2-like"/>
</dbReference>
<comment type="similarity">
    <text evidence="2 8">Belongs to the DHHC palmitoyltransferase family.</text>
</comment>
<evidence type="ECO:0000256" key="3">
    <source>
        <dbReference type="ARBA" id="ARBA00022679"/>
    </source>
</evidence>
<dbReference type="GO" id="GO:0006612">
    <property type="term" value="P:protein targeting to membrane"/>
    <property type="evidence" value="ECO:0007669"/>
    <property type="project" value="TreeGrafter"/>
</dbReference>
<comment type="catalytic activity">
    <reaction evidence="8">
        <text>L-cysteinyl-[protein] + hexadecanoyl-CoA = S-hexadecanoyl-L-cysteinyl-[protein] + CoA</text>
        <dbReference type="Rhea" id="RHEA:36683"/>
        <dbReference type="Rhea" id="RHEA-COMP:10131"/>
        <dbReference type="Rhea" id="RHEA-COMP:11032"/>
        <dbReference type="ChEBI" id="CHEBI:29950"/>
        <dbReference type="ChEBI" id="CHEBI:57287"/>
        <dbReference type="ChEBI" id="CHEBI:57379"/>
        <dbReference type="ChEBI" id="CHEBI:74151"/>
        <dbReference type="EC" id="2.3.1.225"/>
    </reaction>
</comment>
<dbReference type="InterPro" id="IPR001594">
    <property type="entry name" value="Palmitoyltrfase_DHHC"/>
</dbReference>
<dbReference type="GO" id="GO:0005783">
    <property type="term" value="C:endoplasmic reticulum"/>
    <property type="evidence" value="ECO:0007669"/>
    <property type="project" value="TreeGrafter"/>
</dbReference>
<feature type="non-terminal residue" evidence="10">
    <location>
        <position position="53"/>
    </location>
</feature>
<dbReference type="Proteomes" id="UP000001568">
    <property type="component" value="Chromosome 15"/>
</dbReference>
<evidence type="ECO:0000256" key="4">
    <source>
        <dbReference type="ARBA" id="ARBA00022692"/>
    </source>
</evidence>
<name>A4S8K9_OSTLU</name>
<dbReference type="STRING" id="436017.A4S8K9"/>
<feature type="domain" description="Palmitoyltransferase DHHC" evidence="9">
    <location>
        <begin position="4"/>
        <end position="52"/>
    </location>
</feature>
<evidence type="ECO:0000313" key="11">
    <source>
        <dbReference type="Proteomes" id="UP000001568"/>
    </source>
</evidence>
<sequence length="53" mass="5936">DDAALYCGRCDASVGRRAKHCRDCDKCVDDFDHHCKWLNNCVGGRNYGAFLAL</sequence>
<comment type="subcellular location">
    <subcellularLocation>
        <location evidence="1">Membrane</location>
        <topology evidence="1">Multi-pass membrane protein</topology>
    </subcellularLocation>
</comment>
<keyword evidence="3 8" id="KW-0808">Transferase</keyword>
<dbReference type="EC" id="2.3.1.225" evidence="8"/>
<dbReference type="KEGG" id="olu:OSTLU_10632"/>
<dbReference type="GO" id="GO:0019706">
    <property type="term" value="F:protein-cysteine S-palmitoyltransferase activity"/>
    <property type="evidence" value="ECO:0007669"/>
    <property type="project" value="UniProtKB-EC"/>
</dbReference>
<protein>
    <recommendedName>
        <fullName evidence="8">S-acyltransferase</fullName>
        <ecNumber evidence="8">2.3.1.225</ecNumber>
    </recommendedName>
    <alternativeName>
        <fullName evidence="8">Palmitoyltransferase</fullName>
    </alternativeName>
</protein>
<dbReference type="GeneID" id="5005721"/>
<evidence type="ECO:0000313" key="10">
    <source>
        <dbReference type="EMBL" id="ABP00078.1"/>
    </source>
</evidence>
<organism evidence="10 11">
    <name type="scientific">Ostreococcus lucimarinus (strain CCE9901)</name>
    <dbReference type="NCBI Taxonomy" id="436017"/>
    <lineage>
        <taxon>Eukaryota</taxon>
        <taxon>Viridiplantae</taxon>
        <taxon>Chlorophyta</taxon>
        <taxon>Mamiellophyceae</taxon>
        <taxon>Mamiellales</taxon>
        <taxon>Bathycoccaceae</taxon>
        <taxon>Ostreococcus</taxon>
    </lineage>
</organism>
<keyword evidence="4" id="KW-0812">Transmembrane</keyword>
<evidence type="ECO:0000256" key="1">
    <source>
        <dbReference type="ARBA" id="ARBA00004141"/>
    </source>
</evidence>
<evidence type="ECO:0000256" key="7">
    <source>
        <dbReference type="ARBA" id="ARBA00023315"/>
    </source>
</evidence>
<dbReference type="OrthoDB" id="9909019at2759"/>
<dbReference type="RefSeq" id="XP_001421784.1">
    <property type="nucleotide sequence ID" value="XM_001421747.1"/>
</dbReference>
<dbReference type="PROSITE" id="PS50216">
    <property type="entry name" value="DHHC"/>
    <property type="match status" value="1"/>
</dbReference>
<dbReference type="EMBL" id="CP000595">
    <property type="protein sequence ID" value="ABP00078.1"/>
    <property type="molecule type" value="Genomic_DNA"/>
</dbReference>
<accession>A4S8K9</accession>
<dbReference type="Gramene" id="ABP00078">
    <property type="protein sequence ID" value="ABP00078"/>
    <property type="gene ID" value="OSTLU_10632"/>
</dbReference>
<feature type="non-terminal residue" evidence="10">
    <location>
        <position position="1"/>
    </location>
</feature>
<evidence type="ECO:0000259" key="9">
    <source>
        <dbReference type="Pfam" id="PF01529"/>
    </source>
</evidence>
<evidence type="ECO:0000256" key="8">
    <source>
        <dbReference type="RuleBase" id="RU079119"/>
    </source>
</evidence>
<dbReference type="eggNOG" id="KOG1311">
    <property type="taxonomic scope" value="Eukaryota"/>
</dbReference>
<dbReference type="GO" id="GO:0016020">
    <property type="term" value="C:membrane"/>
    <property type="evidence" value="ECO:0007669"/>
    <property type="project" value="UniProtKB-SubCell"/>
</dbReference>
<keyword evidence="7 8" id="KW-0012">Acyltransferase</keyword>
<evidence type="ECO:0000256" key="2">
    <source>
        <dbReference type="ARBA" id="ARBA00008574"/>
    </source>
</evidence>
<comment type="domain">
    <text evidence="8">The DHHC domain is required for palmitoyltransferase activity.</text>
</comment>
<proteinExistence type="inferred from homology"/>